<evidence type="ECO:0000256" key="7">
    <source>
        <dbReference type="ARBA" id="ARBA00035369"/>
    </source>
</evidence>
<organism evidence="9 10">
    <name type="scientific">Vespula vulgaris</name>
    <name type="common">Yellow jacket</name>
    <name type="synonym">Wasp</name>
    <dbReference type="NCBI Taxonomy" id="7454"/>
    <lineage>
        <taxon>Eukaryota</taxon>
        <taxon>Metazoa</taxon>
        <taxon>Ecdysozoa</taxon>
        <taxon>Arthropoda</taxon>
        <taxon>Hexapoda</taxon>
        <taxon>Insecta</taxon>
        <taxon>Pterygota</taxon>
        <taxon>Neoptera</taxon>
        <taxon>Endopterygota</taxon>
        <taxon>Hymenoptera</taxon>
        <taxon>Apocrita</taxon>
        <taxon>Aculeata</taxon>
        <taxon>Vespoidea</taxon>
        <taxon>Vespidae</taxon>
        <taxon>Vespinae</taxon>
        <taxon>Vespula</taxon>
    </lineage>
</organism>
<evidence type="ECO:0000256" key="6">
    <source>
        <dbReference type="ARBA" id="ARBA00035139"/>
    </source>
</evidence>
<name>A0A834K9U0_VESVU</name>
<dbReference type="InterPro" id="IPR036249">
    <property type="entry name" value="Thioredoxin-like_sf"/>
</dbReference>
<dbReference type="PANTHER" id="PTHR13274">
    <property type="entry name" value="MITOCHONDRIAL RIBOSOMAL PROTEIN S25"/>
    <property type="match status" value="1"/>
</dbReference>
<accession>A0A834K9U0</accession>
<dbReference type="PANTHER" id="PTHR13274:SF2">
    <property type="entry name" value="SMALL RIBOSOMAL SUBUNIT PROTEIN MS25"/>
    <property type="match status" value="1"/>
</dbReference>
<dbReference type="InterPro" id="IPR007741">
    <property type="entry name" value="Ribosomal_mL43/mS25/NADH_DH"/>
</dbReference>
<dbReference type="InterPro" id="IPR040049">
    <property type="entry name" value="Ribosomal_mS25/mL61"/>
</dbReference>
<evidence type="ECO:0000256" key="5">
    <source>
        <dbReference type="ARBA" id="ARBA00023274"/>
    </source>
</evidence>
<protein>
    <recommendedName>
        <fullName evidence="6">Small ribosomal subunit protein mS25</fullName>
    </recommendedName>
    <alternativeName>
        <fullName evidence="7">28S ribosomal protein S25, mitochondrial</fullName>
    </alternativeName>
</protein>
<evidence type="ECO:0000313" key="10">
    <source>
        <dbReference type="Proteomes" id="UP000614350"/>
    </source>
</evidence>
<dbReference type="GO" id="GO:0005739">
    <property type="term" value="C:mitochondrion"/>
    <property type="evidence" value="ECO:0007669"/>
    <property type="project" value="UniProtKB-SubCell"/>
</dbReference>
<dbReference type="GO" id="GO:1990904">
    <property type="term" value="C:ribonucleoprotein complex"/>
    <property type="evidence" value="ECO:0007669"/>
    <property type="project" value="UniProtKB-KW"/>
</dbReference>
<dbReference type="SUPFAM" id="SSF52833">
    <property type="entry name" value="Thioredoxin-like"/>
    <property type="match status" value="1"/>
</dbReference>
<dbReference type="GO" id="GO:0005840">
    <property type="term" value="C:ribosome"/>
    <property type="evidence" value="ECO:0007669"/>
    <property type="project" value="UniProtKB-KW"/>
</dbReference>
<keyword evidence="3" id="KW-0689">Ribosomal protein</keyword>
<feature type="domain" description="Ribosomal protein/NADH dehydrogenase" evidence="8">
    <location>
        <begin position="49"/>
        <end position="122"/>
    </location>
</feature>
<keyword evidence="10" id="KW-1185">Reference proteome</keyword>
<proteinExistence type="inferred from homology"/>
<dbReference type="Proteomes" id="UP000614350">
    <property type="component" value="Unassembled WGS sequence"/>
</dbReference>
<evidence type="ECO:0000256" key="1">
    <source>
        <dbReference type="ARBA" id="ARBA00004173"/>
    </source>
</evidence>
<evidence type="ECO:0000256" key="3">
    <source>
        <dbReference type="ARBA" id="ARBA00022980"/>
    </source>
</evidence>
<evidence type="ECO:0000256" key="4">
    <source>
        <dbReference type="ARBA" id="ARBA00023128"/>
    </source>
</evidence>
<evidence type="ECO:0000313" key="9">
    <source>
        <dbReference type="EMBL" id="KAF7402718.1"/>
    </source>
</evidence>
<comment type="similarity">
    <text evidence="2">Belongs to the mitochondrion-specific ribosomal protein mS25 family.</text>
</comment>
<dbReference type="Pfam" id="PF05047">
    <property type="entry name" value="L51_S25_CI-B8"/>
    <property type="match status" value="1"/>
</dbReference>
<gene>
    <name evidence="9" type="ORF">HZH66_004985</name>
</gene>
<evidence type="ECO:0000256" key="2">
    <source>
        <dbReference type="ARBA" id="ARBA00008046"/>
    </source>
</evidence>
<keyword evidence="4" id="KW-0496">Mitochondrion</keyword>
<comment type="subcellular location">
    <subcellularLocation>
        <location evidence="1">Mitochondrion</location>
    </subcellularLocation>
</comment>
<keyword evidence="5" id="KW-0687">Ribonucleoprotein</keyword>
<dbReference type="GO" id="GO:0003735">
    <property type="term" value="F:structural constituent of ribosome"/>
    <property type="evidence" value="ECO:0007669"/>
    <property type="project" value="InterPro"/>
</dbReference>
<evidence type="ECO:0000259" key="8">
    <source>
        <dbReference type="SMART" id="SM00916"/>
    </source>
</evidence>
<dbReference type="AlphaFoldDB" id="A0A834K9U0"/>
<reference evidence="9" key="1">
    <citation type="journal article" date="2020" name="G3 (Bethesda)">
        <title>High-Quality Assemblies for Three Invasive Social Wasps from the &lt;i&gt;Vespula&lt;/i&gt; Genus.</title>
        <authorList>
            <person name="Harrop T.W.R."/>
            <person name="Guhlin J."/>
            <person name="McLaughlin G.M."/>
            <person name="Permina E."/>
            <person name="Stockwell P."/>
            <person name="Gilligan J."/>
            <person name="Le Lec M.F."/>
            <person name="Gruber M.A.M."/>
            <person name="Quinn O."/>
            <person name="Lovegrove M."/>
            <person name="Duncan E.J."/>
            <person name="Remnant E.J."/>
            <person name="Van Eeckhoven J."/>
            <person name="Graham B."/>
            <person name="Knapp R.A."/>
            <person name="Langford K.W."/>
            <person name="Kronenberg Z."/>
            <person name="Press M.O."/>
            <person name="Eacker S.M."/>
            <person name="Wilson-Rankin E.E."/>
            <person name="Purcell J."/>
            <person name="Lester P.J."/>
            <person name="Dearden P.K."/>
        </authorList>
    </citation>
    <scope>NUCLEOTIDE SEQUENCE</scope>
    <source>
        <strain evidence="9">Marl-1</strain>
    </source>
</reference>
<comment type="caution">
    <text evidence="9">The sequence shown here is derived from an EMBL/GenBank/DDBJ whole genome shotgun (WGS) entry which is preliminary data.</text>
</comment>
<sequence>MLPNKSTARRKNIHYNNGKEPIRRTLKYLQAGKLVLKDKIQILSINYNISGQHHSGIRDFIFWYLPQIQYKNPDVQIITFKNKTPSPFIKCYYESGETMLIDVDSQPKESILQHLIKVVGKSEQLLIEEEVAKEKKDNPANFGVGCKKSCICEIPGQVPCPGVVPLPYHMRGKIALKEK</sequence>
<dbReference type="EMBL" id="JACSEA010000004">
    <property type="protein sequence ID" value="KAF7402718.1"/>
    <property type="molecule type" value="Genomic_DNA"/>
</dbReference>
<dbReference type="Gene3D" id="3.40.30.10">
    <property type="entry name" value="Glutaredoxin"/>
    <property type="match status" value="1"/>
</dbReference>
<dbReference type="SMART" id="SM00916">
    <property type="entry name" value="L51_S25_CI-B8"/>
    <property type="match status" value="1"/>
</dbReference>